<dbReference type="GO" id="GO:0003676">
    <property type="term" value="F:nucleic acid binding"/>
    <property type="evidence" value="ECO:0007669"/>
    <property type="project" value="InterPro"/>
</dbReference>
<feature type="region of interest" description="Disordered" evidence="5">
    <location>
        <begin position="211"/>
        <end position="272"/>
    </location>
</feature>
<dbReference type="InterPro" id="IPR011545">
    <property type="entry name" value="DEAD/DEAH_box_helicase_dom"/>
</dbReference>
<dbReference type="Gene3D" id="3.40.50.300">
    <property type="entry name" value="P-loop containing nucleotide triphosphate hydrolases"/>
    <property type="match status" value="1"/>
</dbReference>
<evidence type="ECO:0000313" key="7">
    <source>
        <dbReference type="EMBL" id="KAG5457750.1"/>
    </source>
</evidence>
<name>A0A8H7ZR73_9FUNG</name>
<protein>
    <recommendedName>
        <fullName evidence="6">Helicase ATP-binding domain-containing protein</fullName>
    </recommendedName>
</protein>
<evidence type="ECO:0000259" key="6">
    <source>
        <dbReference type="PROSITE" id="PS51192"/>
    </source>
</evidence>
<reference evidence="7 8" key="1">
    <citation type="journal article" name="Sci. Rep.">
        <title>Genome-scale phylogenetic analyses confirm Olpidium as the closest living zoosporic fungus to the non-flagellated, terrestrial fungi.</title>
        <authorList>
            <person name="Chang Y."/>
            <person name="Rochon D."/>
            <person name="Sekimoto S."/>
            <person name="Wang Y."/>
            <person name="Chovatia M."/>
            <person name="Sandor L."/>
            <person name="Salamov A."/>
            <person name="Grigoriev I.V."/>
            <person name="Stajich J.E."/>
            <person name="Spatafora J.W."/>
        </authorList>
    </citation>
    <scope>NUCLEOTIDE SEQUENCE [LARGE SCALE GENOMIC DNA]</scope>
    <source>
        <strain evidence="7">S191</strain>
    </source>
</reference>
<dbReference type="EMBL" id="JAEFCI010009527">
    <property type="protein sequence ID" value="KAG5457750.1"/>
    <property type="molecule type" value="Genomic_DNA"/>
</dbReference>
<dbReference type="InterPro" id="IPR014001">
    <property type="entry name" value="Helicase_ATP-bd"/>
</dbReference>
<dbReference type="PANTHER" id="PTHR47960">
    <property type="entry name" value="DEAD-BOX ATP-DEPENDENT RNA HELICASE 50"/>
    <property type="match status" value="1"/>
</dbReference>
<evidence type="ECO:0000256" key="4">
    <source>
        <dbReference type="ARBA" id="ARBA00022840"/>
    </source>
</evidence>
<evidence type="ECO:0000313" key="8">
    <source>
        <dbReference type="Proteomes" id="UP000673691"/>
    </source>
</evidence>
<keyword evidence="3" id="KW-0347">Helicase</keyword>
<gene>
    <name evidence="7" type="ORF">BJ554DRAFT_2158</name>
</gene>
<dbReference type="GO" id="GO:0004386">
    <property type="term" value="F:helicase activity"/>
    <property type="evidence" value="ECO:0007669"/>
    <property type="project" value="UniProtKB-KW"/>
</dbReference>
<dbReference type="Pfam" id="PF00270">
    <property type="entry name" value="DEAD"/>
    <property type="match status" value="1"/>
</dbReference>
<dbReference type="OrthoDB" id="10256233at2759"/>
<comment type="caution">
    <text evidence="7">The sequence shown here is derived from an EMBL/GenBank/DDBJ whole genome shotgun (WGS) entry which is preliminary data.</text>
</comment>
<accession>A0A8H7ZR73</accession>
<evidence type="ECO:0000256" key="5">
    <source>
        <dbReference type="SAM" id="MobiDB-lite"/>
    </source>
</evidence>
<dbReference type="Proteomes" id="UP000673691">
    <property type="component" value="Unassembled WGS sequence"/>
</dbReference>
<keyword evidence="1" id="KW-0547">Nucleotide-binding</keyword>
<keyword evidence="2" id="KW-0378">Hydrolase</keyword>
<evidence type="ECO:0000256" key="2">
    <source>
        <dbReference type="ARBA" id="ARBA00022801"/>
    </source>
</evidence>
<dbReference type="PROSITE" id="PS51192">
    <property type="entry name" value="HELICASE_ATP_BIND_1"/>
    <property type="match status" value="1"/>
</dbReference>
<feature type="compositionally biased region" description="Acidic residues" evidence="5">
    <location>
        <begin position="220"/>
        <end position="256"/>
    </location>
</feature>
<dbReference type="GO" id="GO:0016787">
    <property type="term" value="F:hydrolase activity"/>
    <property type="evidence" value="ECO:0007669"/>
    <property type="project" value="UniProtKB-KW"/>
</dbReference>
<dbReference type="SUPFAM" id="SSF52540">
    <property type="entry name" value="P-loop containing nucleoside triphosphate hydrolases"/>
    <property type="match status" value="1"/>
</dbReference>
<evidence type="ECO:0000256" key="1">
    <source>
        <dbReference type="ARBA" id="ARBA00022741"/>
    </source>
</evidence>
<keyword evidence="4" id="KW-0067">ATP-binding</keyword>
<evidence type="ECO:0000256" key="3">
    <source>
        <dbReference type="ARBA" id="ARBA00022806"/>
    </source>
</evidence>
<keyword evidence="8" id="KW-1185">Reference proteome</keyword>
<feature type="non-terminal residue" evidence="7">
    <location>
        <position position="327"/>
    </location>
</feature>
<dbReference type="AlphaFoldDB" id="A0A8H7ZR73"/>
<proteinExistence type="predicted"/>
<feature type="domain" description="Helicase ATP-binding" evidence="6">
    <location>
        <begin position="1"/>
        <end position="118"/>
    </location>
</feature>
<dbReference type="GO" id="GO:0005524">
    <property type="term" value="F:ATP binding"/>
    <property type="evidence" value="ECO:0007669"/>
    <property type="project" value="UniProtKB-KW"/>
</dbReference>
<sequence length="327" mass="37046">MSRVVDFTVRGIVSDTAPRTIRQILSKPVDILITTVAAALKLHKKGEMSFASTRFLVIDEADSHLEEGWIGDVRQIITHVKESATSQGGCYQLIMVSATLPREIRDVLRQELPDALELATPALHCTRASLRQTFIDVKERFGGNSEEALLHVLREASMRGDRRLMIFCNTKRPLLFHSHMSDVRREATLAYFKSDNYDPFVPPPDPAWLRARAAAKAAEAEDDEQRDEEAYDDCEDEDDDDVEEEEEEEEEEENEENWLVKGEKKSVKRRRRAKLQAQMSKLLAAAREQAAKEEQEREPAAARRILSQFAEGTLEVPFPVRPDASGG</sequence>
<dbReference type="InterPro" id="IPR027417">
    <property type="entry name" value="P-loop_NTPase"/>
</dbReference>
<organism evidence="7 8">
    <name type="scientific">Olpidium bornovanus</name>
    <dbReference type="NCBI Taxonomy" id="278681"/>
    <lineage>
        <taxon>Eukaryota</taxon>
        <taxon>Fungi</taxon>
        <taxon>Fungi incertae sedis</taxon>
        <taxon>Olpidiomycota</taxon>
        <taxon>Olpidiomycotina</taxon>
        <taxon>Olpidiomycetes</taxon>
        <taxon>Olpidiales</taxon>
        <taxon>Olpidiaceae</taxon>
        <taxon>Olpidium</taxon>
    </lineage>
</organism>